<keyword evidence="5" id="KW-0067">ATP-binding</keyword>
<proteinExistence type="inferred from homology"/>
<feature type="binding site" evidence="5">
    <location>
        <begin position="282"/>
        <end position="286"/>
    </location>
    <ligand>
        <name>ATP</name>
        <dbReference type="ChEBI" id="CHEBI:30616"/>
    </ligand>
</feature>
<reference evidence="9" key="1">
    <citation type="submission" date="2010-04" db="EMBL/GenBank/DDBJ databases">
        <title>Complete sequence of Methanocaldococcus infernus ME.</title>
        <authorList>
            <consortium name="US DOE Joint Genome Institute"/>
            <person name="Lucas S."/>
            <person name="Copeland A."/>
            <person name="Lapidus A."/>
            <person name="Cheng J.-F."/>
            <person name="Bruce D."/>
            <person name="Goodwin L."/>
            <person name="Pitluck S."/>
            <person name="Munk A.C."/>
            <person name="Detter J.C."/>
            <person name="Han C."/>
            <person name="Tapia R."/>
            <person name="Land M."/>
            <person name="Hauser L."/>
            <person name="Kyrpides N."/>
            <person name="Mikhailova N."/>
            <person name="Sieprawska-Lupa M."/>
            <person name="Whitman W.B."/>
            <person name="Woyke T."/>
        </authorList>
    </citation>
    <scope>NUCLEOTIDE SEQUENCE [LARGE SCALE GENOMIC DNA]</scope>
    <source>
        <strain evidence="9">ME</strain>
    </source>
</reference>
<keyword evidence="10" id="KW-1185">Reference proteome</keyword>
<evidence type="ECO:0000313" key="10">
    <source>
        <dbReference type="Proteomes" id="UP000002061"/>
    </source>
</evidence>
<evidence type="ECO:0000256" key="5">
    <source>
        <dbReference type="HAMAP-Rule" id="MF_00200"/>
    </source>
</evidence>
<dbReference type="Pfam" id="PF01137">
    <property type="entry name" value="RTC"/>
    <property type="match status" value="1"/>
</dbReference>
<dbReference type="InterPro" id="IPR037136">
    <property type="entry name" value="RNA3'_phos_cyclase_dom_sf"/>
</dbReference>
<feature type="domain" description="RNA 3'-terminal phosphate cyclase" evidence="7">
    <location>
        <begin position="14"/>
        <end position="324"/>
    </location>
</feature>
<comment type="catalytic activity">
    <reaction evidence="5">
        <text>a 3'-end 3'-phospho-ribonucleotide-RNA + ATP = a 3'-end 2',3'-cyclophospho-ribonucleotide-RNA + AMP + diphosphate</text>
        <dbReference type="Rhea" id="RHEA:23976"/>
        <dbReference type="Rhea" id="RHEA-COMP:10463"/>
        <dbReference type="Rhea" id="RHEA-COMP:10464"/>
        <dbReference type="ChEBI" id="CHEBI:30616"/>
        <dbReference type="ChEBI" id="CHEBI:33019"/>
        <dbReference type="ChEBI" id="CHEBI:83062"/>
        <dbReference type="ChEBI" id="CHEBI:83064"/>
        <dbReference type="ChEBI" id="CHEBI:456215"/>
        <dbReference type="EC" id="6.5.1.4"/>
    </reaction>
</comment>
<feature type="active site" description="Tele-AMP-histidine intermediate" evidence="5">
    <location>
        <position position="306"/>
    </location>
</feature>
<evidence type="ECO:0000256" key="3">
    <source>
        <dbReference type="ARBA" id="ARBA00022598"/>
    </source>
</evidence>
<name>D5VQT4_METIM</name>
<evidence type="ECO:0000256" key="6">
    <source>
        <dbReference type="NCBIfam" id="TIGR03399"/>
    </source>
</evidence>
<evidence type="ECO:0000256" key="2">
    <source>
        <dbReference type="ARBA" id="ARBA00021428"/>
    </source>
</evidence>
<sequence>MHLSETMLIIDGSEGGGQILRTAIALSALTGKGVKIINIRKKRKNRGLGKQHIACVKALKKLCNAEVHGLYLGSEELIFIPSKLTPKDFEIDIGSAGSISLVIQALLPLALGIKKSFTVKIRGGTDVKNAPPIDYLKNVTLKILGRFGLETELKVIKRGFYPEGNGIVEFKEKPSKIKKICLVEHSGSNLVEGLSYVQNLDESIARRMRRKAIELLNKNKLECNIKIEVSKGVSTGAGIVLWNDTLGSSCLGEKGLRAEIVAERAVNFLLEERSSGLALDRYMGDQIIPFLAFSGGEVGVSKITDHTINNIKVVEQFLDVKFTIEKYKNGYLIRGEHV</sequence>
<feature type="binding site" evidence="5">
    <location>
        <position position="104"/>
    </location>
    <ligand>
        <name>ATP</name>
        <dbReference type="ChEBI" id="CHEBI:30616"/>
    </ligand>
</feature>
<feature type="domain" description="RNA 3'-terminal phosphate cyclase insert" evidence="8">
    <location>
        <begin position="191"/>
        <end position="272"/>
    </location>
</feature>
<dbReference type="KEGG" id="mif:Metin_0267"/>
<dbReference type="Proteomes" id="UP000002061">
    <property type="component" value="Chromosome"/>
</dbReference>
<dbReference type="HAMAP" id="MF_00200">
    <property type="entry name" value="RTC"/>
    <property type="match status" value="1"/>
</dbReference>
<dbReference type="NCBIfam" id="TIGR03399">
    <property type="entry name" value="RNA_3prim_cycl"/>
    <property type="match status" value="1"/>
</dbReference>
<dbReference type="STRING" id="573063.Metin_0267"/>
<dbReference type="GO" id="GO:0003963">
    <property type="term" value="F:RNA-3'-phosphate cyclase activity"/>
    <property type="evidence" value="ECO:0007669"/>
    <property type="project" value="UniProtKB-UniRule"/>
</dbReference>
<dbReference type="InterPro" id="IPR000228">
    <property type="entry name" value="RNA3'_term_phos_cyc"/>
</dbReference>
<dbReference type="eggNOG" id="arCOG04125">
    <property type="taxonomic scope" value="Archaea"/>
</dbReference>
<dbReference type="CDD" id="cd00874">
    <property type="entry name" value="RNA_Cyclase_Class_II"/>
    <property type="match status" value="1"/>
</dbReference>
<evidence type="ECO:0000313" key="9">
    <source>
        <dbReference type="EMBL" id="ADG12937.1"/>
    </source>
</evidence>
<keyword evidence="3 5" id="KW-0436">Ligase</keyword>
<dbReference type="GO" id="GO:0005524">
    <property type="term" value="F:ATP binding"/>
    <property type="evidence" value="ECO:0007669"/>
    <property type="project" value="UniProtKB-KW"/>
</dbReference>
<keyword evidence="5" id="KW-0963">Cytoplasm</keyword>
<dbReference type="InterPro" id="IPR017770">
    <property type="entry name" value="RNA3'_term_phos_cyc_type_1"/>
</dbReference>
<dbReference type="InterPro" id="IPR023797">
    <property type="entry name" value="RNA3'_phos_cyclase_dom"/>
</dbReference>
<dbReference type="EMBL" id="CP002009">
    <property type="protein sequence ID" value="ADG12937.1"/>
    <property type="molecule type" value="Genomic_DNA"/>
</dbReference>
<dbReference type="Gene3D" id="3.65.10.20">
    <property type="entry name" value="RNA 3'-terminal phosphate cyclase domain"/>
    <property type="match status" value="1"/>
</dbReference>
<dbReference type="PANTHER" id="PTHR11096:SF0">
    <property type="entry name" value="RNA 3'-TERMINAL PHOSPHATE CYCLASE"/>
    <property type="match status" value="1"/>
</dbReference>
<dbReference type="EC" id="6.5.1.4" evidence="5 6"/>
<organism evidence="9 10">
    <name type="scientific">Methanocaldococcus infernus (strain DSM 11812 / JCM 15783 / ME)</name>
    <dbReference type="NCBI Taxonomy" id="573063"/>
    <lineage>
        <taxon>Archaea</taxon>
        <taxon>Methanobacteriati</taxon>
        <taxon>Methanobacteriota</taxon>
        <taxon>Methanomada group</taxon>
        <taxon>Methanococci</taxon>
        <taxon>Methanococcales</taxon>
        <taxon>Methanocaldococcaceae</taxon>
        <taxon>Methanocaldococcus</taxon>
    </lineage>
</organism>
<dbReference type="InterPro" id="IPR013792">
    <property type="entry name" value="RNA3'P_cycl/enolpyr_Trfase_a/b"/>
</dbReference>
<dbReference type="SUPFAM" id="SSF55205">
    <property type="entry name" value="EPT/RTPC-like"/>
    <property type="match status" value="1"/>
</dbReference>
<evidence type="ECO:0000256" key="4">
    <source>
        <dbReference type="ARBA" id="ARBA00022741"/>
    </source>
</evidence>
<evidence type="ECO:0000259" key="8">
    <source>
        <dbReference type="Pfam" id="PF05189"/>
    </source>
</evidence>
<dbReference type="AlphaFoldDB" id="D5VQT4"/>
<accession>D5VQT4</accession>
<evidence type="ECO:0000259" key="7">
    <source>
        <dbReference type="Pfam" id="PF01137"/>
    </source>
</evidence>
<comment type="function">
    <text evidence="5">Catalyzes the conversion of 3'-phosphate to a 2',3'-cyclic phosphodiester at the end of RNA. The mechanism of action of the enzyme occurs in 3 steps: (A) adenylation of the enzyme by ATP; (B) transfer of adenylate to an RNA-N3'P to produce RNA-N3'PP5'A; (C) and attack of the adjacent 2'-hydroxyl on the 3'-phosphorus in the diester linkage to produce the cyclic end product. The biological role of this enzyme is unknown but it is likely to function in some aspects of cellular RNA processing.</text>
</comment>
<dbReference type="GO" id="GO:0006396">
    <property type="term" value="P:RNA processing"/>
    <property type="evidence" value="ECO:0007669"/>
    <property type="project" value="UniProtKB-UniRule"/>
</dbReference>
<dbReference type="PIRSF" id="PIRSF005378">
    <property type="entry name" value="RNA3'_term_phos_cycl_euk"/>
    <property type="match status" value="1"/>
</dbReference>
<comment type="subcellular location">
    <subcellularLocation>
        <location evidence="5">Cytoplasm</location>
    </subcellularLocation>
</comment>
<dbReference type="PANTHER" id="PTHR11096">
    <property type="entry name" value="RNA 3' TERMINAL PHOSPHATE CYCLASE"/>
    <property type="match status" value="1"/>
</dbReference>
<dbReference type="Pfam" id="PF05189">
    <property type="entry name" value="RTC_insert"/>
    <property type="match status" value="1"/>
</dbReference>
<protein>
    <recommendedName>
        <fullName evidence="2 5">RNA 3'-terminal phosphate cyclase</fullName>
        <shortName evidence="5">RNA cyclase</shortName>
        <shortName evidence="5">RNA-3'-phosphate cyclase</shortName>
        <ecNumber evidence="5 6">6.5.1.4</ecNumber>
    </recommendedName>
</protein>
<comment type="similarity">
    <text evidence="1 5">Belongs to the RNA 3'-terminal cyclase family. Type 1 subfamily.</text>
</comment>
<dbReference type="InterPro" id="IPR036553">
    <property type="entry name" value="RPTC_insert"/>
</dbReference>
<keyword evidence="4 5" id="KW-0547">Nucleotide-binding</keyword>
<dbReference type="HOGENOM" id="CLU_027882_0_0_2"/>
<dbReference type="GO" id="GO:0005737">
    <property type="term" value="C:cytoplasm"/>
    <property type="evidence" value="ECO:0007669"/>
    <property type="project" value="UniProtKB-SubCell"/>
</dbReference>
<evidence type="ECO:0000256" key="1">
    <source>
        <dbReference type="ARBA" id="ARBA00009206"/>
    </source>
</evidence>
<gene>
    <name evidence="5" type="primary">rtcA</name>
    <name evidence="9" type="ordered locus">Metin_0267</name>
</gene>
<dbReference type="InterPro" id="IPR013791">
    <property type="entry name" value="RNA3'-term_phos_cycl_insert"/>
</dbReference>
<dbReference type="Gene3D" id="3.30.360.20">
    <property type="entry name" value="RNA 3'-terminal phosphate cyclase, insert domain"/>
    <property type="match status" value="1"/>
</dbReference>